<evidence type="ECO:0000259" key="2">
    <source>
        <dbReference type="Pfam" id="PF20410"/>
    </source>
</evidence>
<dbReference type="SUPFAM" id="SSF53474">
    <property type="entry name" value="alpha/beta-Hydrolases"/>
    <property type="match status" value="1"/>
</dbReference>
<dbReference type="InterPro" id="IPR029058">
    <property type="entry name" value="AB_hydrolase_fold"/>
</dbReference>
<dbReference type="Gene3D" id="3.40.50.1820">
    <property type="entry name" value="alpha/beta hydrolase"/>
    <property type="match status" value="1"/>
</dbReference>
<evidence type="ECO:0000256" key="1">
    <source>
        <dbReference type="SAM" id="MobiDB-lite"/>
    </source>
</evidence>
<accession>A0ABU1RML4</accession>
<evidence type="ECO:0000313" key="3">
    <source>
        <dbReference type="EMBL" id="MDR6840024.1"/>
    </source>
</evidence>
<feature type="compositionally biased region" description="Low complexity" evidence="1">
    <location>
        <begin position="385"/>
        <end position="412"/>
    </location>
</feature>
<comment type="caution">
    <text evidence="3">The sequence shown here is derived from an EMBL/GenBank/DDBJ whole genome shotgun (WGS) entry which is preliminary data.</text>
</comment>
<feature type="domain" description="X-Tfes XVIPCD" evidence="2">
    <location>
        <begin position="297"/>
        <end position="388"/>
    </location>
</feature>
<dbReference type="EMBL" id="JAVDTT010000001">
    <property type="protein sequence ID" value="MDR6840024.1"/>
    <property type="molecule type" value="Genomic_DNA"/>
</dbReference>
<sequence>MNVSAGTPTTTTSSTATGTGFAGDVAGQQPHAVDRELSTLIQDNYAVADARRGESSFAPVLPGTWQRMDDAAVRAAGIDPSLLHDGKSGFDASLYRDASGAVAVAYAGTDEGKDWRHNFRQGLGFQDAQYDQAIALAQQAKQAFGNDVVLTGQSLGGGLAAAASMVSEVPAITFNAAGVHDKTLERYGFDADVLKQEAEQGLIRSYRVKNELLTHLQEDSIPLKWAMPDAPGHKIELPDPDPLTFFERLVPGKMLLHRLDLHYIEAVMEAQDLAQLQVRERNPGAGPDTIGDANSSSNQLLRNAVDSLSVQRQQLGLAGDERFFNVAAGAAARAGADGLKRIDHVLTSERGDSLFSVQGALHDPAHKRSRIDIEQASQVPAQLSAGQLREQDQQQQGQTQQVEQRQQRAAQL</sequence>
<feature type="compositionally biased region" description="Low complexity" evidence="1">
    <location>
        <begin position="1"/>
        <end position="23"/>
    </location>
</feature>
<dbReference type="Proteomes" id="UP001254759">
    <property type="component" value="Unassembled WGS sequence"/>
</dbReference>
<proteinExistence type="predicted"/>
<dbReference type="RefSeq" id="WP_310089841.1">
    <property type="nucleotide sequence ID" value="NZ_JAVDTT010000001.1"/>
</dbReference>
<dbReference type="Pfam" id="PF20410">
    <property type="entry name" value="X-Tfes_XVIPCD"/>
    <property type="match status" value="1"/>
</dbReference>
<feature type="region of interest" description="Disordered" evidence="1">
    <location>
        <begin position="1"/>
        <end position="26"/>
    </location>
</feature>
<evidence type="ECO:0000313" key="4">
    <source>
        <dbReference type="Proteomes" id="UP001254759"/>
    </source>
</evidence>
<protein>
    <recommendedName>
        <fullName evidence="2">X-Tfes XVIPCD domain-containing protein</fullName>
    </recommendedName>
</protein>
<feature type="region of interest" description="Disordered" evidence="1">
    <location>
        <begin position="380"/>
        <end position="412"/>
    </location>
</feature>
<keyword evidence="4" id="KW-1185">Reference proteome</keyword>
<dbReference type="InterPro" id="IPR046519">
    <property type="entry name" value="X-Tfes_XVIPCD"/>
</dbReference>
<reference evidence="3 4" key="1">
    <citation type="submission" date="2023-07" db="EMBL/GenBank/DDBJ databases">
        <title>Sorghum-associated microbial communities from plants grown in Nebraska, USA.</title>
        <authorList>
            <person name="Schachtman D."/>
        </authorList>
    </citation>
    <scope>NUCLEOTIDE SEQUENCE [LARGE SCALE GENOMIC DNA]</scope>
    <source>
        <strain evidence="3 4">BE107</strain>
    </source>
</reference>
<name>A0ABU1RML4_9GAMM</name>
<dbReference type="Pfam" id="PF26363">
    <property type="entry name" value="Phospholipase-like"/>
    <property type="match status" value="1"/>
</dbReference>
<organism evidence="3 4">
    <name type="scientific">Pseudoxanthomonas sacheonensis</name>
    <dbReference type="NCBI Taxonomy" id="443615"/>
    <lineage>
        <taxon>Bacteria</taxon>
        <taxon>Pseudomonadati</taxon>
        <taxon>Pseudomonadota</taxon>
        <taxon>Gammaproteobacteria</taxon>
        <taxon>Lysobacterales</taxon>
        <taxon>Lysobacteraceae</taxon>
        <taxon>Pseudoxanthomonas</taxon>
    </lineage>
</organism>
<gene>
    <name evidence="3" type="ORF">J2W94_000288</name>
</gene>